<evidence type="ECO:0000256" key="1">
    <source>
        <dbReference type="PIRSR" id="PIRSR613078-1"/>
    </source>
</evidence>
<evidence type="ECO:0000313" key="3">
    <source>
        <dbReference type="EMBL" id="ANU28515.1"/>
    </source>
</evidence>
<dbReference type="PRINTS" id="PR00991">
    <property type="entry name" value="6PFRUCTKNASE"/>
</dbReference>
<dbReference type="RefSeq" id="WP_065524857.1">
    <property type="nucleotide sequence ID" value="NZ_CP016540.2"/>
</dbReference>
<dbReference type="SMART" id="SM00855">
    <property type="entry name" value="PGAM"/>
    <property type="match status" value="1"/>
</dbReference>
<dbReference type="InterPro" id="IPR013078">
    <property type="entry name" value="His_Pase_superF_clade-1"/>
</dbReference>
<evidence type="ECO:0000256" key="2">
    <source>
        <dbReference type="PIRSR" id="PIRSR613078-2"/>
    </source>
</evidence>
<dbReference type="KEGG" id="pll:I858_016130"/>
<keyword evidence="4" id="KW-1185">Reference proteome</keyword>
<dbReference type="GO" id="GO:0016791">
    <property type="term" value="F:phosphatase activity"/>
    <property type="evidence" value="ECO:0007669"/>
    <property type="project" value="TreeGrafter"/>
</dbReference>
<dbReference type="Gene3D" id="3.40.50.1240">
    <property type="entry name" value="Phosphoglycerate mutase-like"/>
    <property type="match status" value="1"/>
</dbReference>
<reference evidence="3" key="1">
    <citation type="submission" date="2016-10" db="EMBL/GenBank/DDBJ databases">
        <authorList>
            <person name="See-Too W.S."/>
        </authorList>
    </citation>
    <scope>NUCLEOTIDE SEQUENCE</scope>
    <source>
        <strain evidence="3">L10.15</strain>
    </source>
</reference>
<dbReference type="PANTHER" id="PTHR48100">
    <property type="entry name" value="BROAD-SPECIFICITY PHOSPHATASE YOR283W-RELATED"/>
    <property type="match status" value="1"/>
</dbReference>
<protein>
    <submittedName>
        <fullName evidence="3">Histidine phosphatase family protein</fullName>
    </submittedName>
</protein>
<dbReference type="GO" id="GO:0005737">
    <property type="term" value="C:cytoplasm"/>
    <property type="evidence" value="ECO:0007669"/>
    <property type="project" value="TreeGrafter"/>
</dbReference>
<dbReference type="InterPro" id="IPR001345">
    <property type="entry name" value="PG/BPGM_mutase_AS"/>
</dbReference>
<sequence>MTTICLVRHGETNWNAQGKIQGKTDIPLNAEGIKQAKRCGQYLTNAKWDVIITSPLKRARKTADIINETLRVPLVEMSEFEEKHFGDAEGMTYEERAQTFPERYYPNQENDTLFVKRLAKGLETIQRHYPNKRILVVSHGGVINALLRALSNGEIGSGKTRLLNTCMSHLTFDQGKWVIQNYNQVNHLEKVISGSPCR</sequence>
<feature type="active site" description="Proton donor/acceptor" evidence="1">
    <location>
        <position position="82"/>
    </location>
</feature>
<dbReference type="AlphaFoldDB" id="A0A1B1S5Q8"/>
<gene>
    <name evidence="3" type="ORF">I858_016130</name>
</gene>
<dbReference type="EMBL" id="CP016540">
    <property type="protein sequence ID" value="ANU28515.1"/>
    <property type="molecule type" value="Genomic_DNA"/>
</dbReference>
<dbReference type="PANTHER" id="PTHR48100:SF59">
    <property type="entry name" value="ADENOSYLCOBALAMIN_ALPHA-RIBAZOLE PHOSPHATASE"/>
    <property type="match status" value="1"/>
</dbReference>
<evidence type="ECO:0000313" key="4">
    <source>
        <dbReference type="Proteomes" id="UP000053354"/>
    </source>
</evidence>
<dbReference type="InterPro" id="IPR003094">
    <property type="entry name" value="6Pfruct_kin"/>
</dbReference>
<dbReference type="CDD" id="cd07067">
    <property type="entry name" value="HP_PGM_like"/>
    <property type="match status" value="1"/>
</dbReference>
<feature type="binding site" evidence="2">
    <location>
        <begin position="8"/>
        <end position="15"/>
    </location>
    <ligand>
        <name>substrate</name>
    </ligand>
</feature>
<dbReference type="PROSITE" id="PS00175">
    <property type="entry name" value="PG_MUTASE"/>
    <property type="match status" value="1"/>
</dbReference>
<dbReference type="InterPro" id="IPR050275">
    <property type="entry name" value="PGM_Phosphatase"/>
</dbReference>
<dbReference type="SUPFAM" id="SSF53254">
    <property type="entry name" value="Phosphoglycerate mutase-like"/>
    <property type="match status" value="1"/>
</dbReference>
<feature type="binding site" evidence="2">
    <location>
        <position position="58"/>
    </location>
    <ligand>
        <name>substrate</name>
    </ligand>
</feature>
<organism evidence="3 4">
    <name type="scientific">Planococcus versutus</name>
    <dbReference type="NCBI Taxonomy" id="1302659"/>
    <lineage>
        <taxon>Bacteria</taxon>
        <taxon>Bacillati</taxon>
        <taxon>Bacillota</taxon>
        <taxon>Bacilli</taxon>
        <taxon>Bacillales</taxon>
        <taxon>Caryophanaceae</taxon>
        <taxon>Planococcus</taxon>
    </lineage>
</organism>
<dbReference type="STRING" id="1302659.I858_016130"/>
<feature type="active site" description="Tele-phosphohistidine intermediate" evidence="1">
    <location>
        <position position="9"/>
    </location>
</feature>
<accession>A0A1B1S5Q8</accession>
<dbReference type="OrthoDB" id="9782128at2"/>
<dbReference type="GO" id="GO:0005524">
    <property type="term" value="F:ATP binding"/>
    <property type="evidence" value="ECO:0007669"/>
    <property type="project" value="InterPro"/>
</dbReference>
<proteinExistence type="predicted"/>
<dbReference type="InterPro" id="IPR029033">
    <property type="entry name" value="His_PPase_superfam"/>
</dbReference>
<dbReference type="GO" id="GO:0006003">
    <property type="term" value="P:fructose 2,6-bisphosphate metabolic process"/>
    <property type="evidence" value="ECO:0007669"/>
    <property type="project" value="InterPro"/>
</dbReference>
<dbReference type="Proteomes" id="UP000053354">
    <property type="component" value="Chromosome"/>
</dbReference>
<name>A0A1B1S5Q8_9BACL</name>
<dbReference type="Pfam" id="PF00300">
    <property type="entry name" value="His_Phos_1"/>
    <property type="match status" value="1"/>
</dbReference>